<accession>A0AAD9H6J4</accession>
<dbReference type="Proteomes" id="UP001232148">
    <property type="component" value="Unassembled WGS sequence"/>
</dbReference>
<reference evidence="2" key="1">
    <citation type="submission" date="2021-06" db="EMBL/GenBank/DDBJ databases">
        <title>Comparative genomics, transcriptomics and evolutionary studies reveal genomic signatures of adaptation to plant cell wall in hemibiotrophic fungi.</title>
        <authorList>
            <consortium name="DOE Joint Genome Institute"/>
            <person name="Baroncelli R."/>
            <person name="Diaz J.F."/>
            <person name="Benocci T."/>
            <person name="Peng M."/>
            <person name="Battaglia E."/>
            <person name="Haridas S."/>
            <person name="Andreopoulos W."/>
            <person name="Labutti K."/>
            <person name="Pangilinan J."/>
            <person name="Floch G.L."/>
            <person name="Makela M.R."/>
            <person name="Henrissat B."/>
            <person name="Grigoriev I.V."/>
            <person name="Crouch J.A."/>
            <person name="De Vries R.P."/>
            <person name="Sukno S.A."/>
            <person name="Thon M.R."/>
        </authorList>
    </citation>
    <scope>NUCLEOTIDE SEQUENCE</scope>
    <source>
        <strain evidence="2">MAFF235873</strain>
    </source>
</reference>
<dbReference type="AlphaFoldDB" id="A0AAD9H6J4"/>
<feature type="region of interest" description="Disordered" evidence="1">
    <location>
        <begin position="40"/>
        <end position="125"/>
    </location>
</feature>
<evidence type="ECO:0000256" key="1">
    <source>
        <dbReference type="SAM" id="MobiDB-lite"/>
    </source>
</evidence>
<dbReference type="EMBL" id="MU843051">
    <property type="protein sequence ID" value="KAK2022267.1"/>
    <property type="molecule type" value="Genomic_DNA"/>
</dbReference>
<evidence type="ECO:0000313" key="2">
    <source>
        <dbReference type="EMBL" id="KAK2022267.1"/>
    </source>
</evidence>
<evidence type="ECO:0000313" key="3">
    <source>
        <dbReference type="Proteomes" id="UP001232148"/>
    </source>
</evidence>
<sequence length="125" mass="13657">MKGYCLLLALTCPGQTNLCRATVYGWVGSGPRSRRTLRLRGYGRRSPHETASTRDASLTRREGEELCEAGRRQQSGGRGHQRQRGGIRLALPPPSLPFPFLHHDGGRKDDVEKSRGGVVFASGTG</sequence>
<feature type="compositionally biased region" description="Basic and acidic residues" evidence="1">
    <location>
        <begin position="46"/>
        <end position="71"/>
    </location>
</feature>
<comment type="caution">
    <text evidence="2">The sequence shown here is derived from an EMBL/GenBank/DDBJ whole genome shotgun (WGS) entry which is preliminary data.</text>
</comment>
<keyword evidence="3" id="KW-1185">Reference proteome</keyword>
<proteinExistence type="predicted"/>
<name>A0AAD9H6J4_9PEZI</name>
<organism evidence="2 3">
    <name type="scientific">Colletotrichum zoysiae</name>
    <dbReference type="NCBI Taxonomy" id="1216348"/>
    <lineage>
        <taxon>Eukaryota</taxon>
        <taxon>Fungi</taxon>
        <taxon>Dikarya</taxon>
        <taxon>Ascomycota</taxon>
        <taxon>Pezizomycotina</taxon>
        <taxon>Sordariomycetes</taxon>
        <taxon>Hypocreomycetidae</taxon>
        <taxon>Glomerellales</taxon>
        <taxon>Glomerellaceae</taxon>
        <taxon>Colletotrichum</taxon>
        <taxon>Colletotrichum graminicola species complex</taxon>
    </lineage>
</organism>
<gene>
    <name evidence="2" type="ORF">LX32DRAFT_645652</name>
</gene>
<feature type="non-terminal residue" evidence="2">
    <location>
        <position position="1"/>
    </location>
</feature>
<protein>
    <submittedName>
        <fullName evidence="2">Uncharacterized protein</fullName>
    </submittedName>
</protein>
<feature type="compositionally biased region" description="Basic and acidic residues" evidence="1">
    <location>
        <begin position="101"/>
        <end position="115"/>
    </location>
</feature>